<evidence type="ECO:0000313" key="1">
    <source>
        <dbReference type="EMBL" id="PLT28343.1"/>
    </source>
</evidence>
<gene>
    <name evidence="1" type="ORF">CUU66_19190</name>
</gene>
<keyword evidence="2" id="KW-1185">Reference proteome</keyword>
<proteinExistence type="predicted"/>
<dbReference type="InterPro" id="IPR019615">
    <property type="entry name" value="DUF2487"/>
</dbReference>
<sequence>MKLVPKDMEMFEQAREHIDTIIVPLIGVDFGSDTKSYARMNEFLTILSSEIERQFKGRIILIPPFTYIASSEEEAKKQAALDWKSNFLNEGFKHVFFITCDSNWKAVENDFEQTLIWVPAIPLEGLDDTYKRQMMDEQVRQISTIFSQRWQREK</sequence>
<name>A0A2N5M240_9BACI</name>
<dbReference type="OrthoDB" id="2678750at2"/>
<evidence type="ECO:0000313" key="2">
    <source>
        <dbReference type="Proteomes" id="UP000234748"/>
    </source>
</evidence>
<accession>A0A2N5M240</accession>
<reference evidence="1 2" key="1">
    <citation type="submission" date="2017-11" db="EMBL/GenBank/DDBJ databases">
        <title>Comparitive Functional Genomics of Dry Heat Resistant strains isolated from the Viking Spacecraft.</title>
        <authorList>
            <person name="Seuylemezian A."/>
            <person name="Cooper K."/>
            <person name="Vaishampayan P."/>
        </authorList>
    </citation>
    <scope>NUCLEOTIDE SEQUENCE [LARGE SCALE GENOMIC DNA]</scope>
    <source>
        <strain evidence="1 2">V1-29</strain>
    </source>
</reference>
<dbReference type="Pfam" id="PF10673">
    <property type="entry name" value="DUF2487"/>
    <property type="match status" value="1"/>
</dbReference>
<protein>
    <submittedName>
        <fullName evidence="1">DUF2487 domain-containing protein</fullName>
    </submittedName>
</protein>
<dbReference type="EMBL" id="PGUY01000062">
    <property type="protein sequence ID" value="PLT28343.1"/>
    <property type="molecule type" value="Genomic_DNA"/>
</dbReference>
<comment type="caution">
    <text evidence="1">The sequence shown here is derived from an EMBL/GenBank/DDBJ whole genome shotgun (WGS) entry which is preliminary data.</text>
</comment>
<organism evidence="1 2">
    <name type="scientific">Peribacillus deserti</name>
    <dbReference type="NCBI Taxonomy" id="673318"/>
    <lineage>
        <taxon>Bacteria</taxon>
        <taxon>Bacillati</taxon>
        <taxon>Bacillota</taxon>
        <taxon>Bacilli</taxon>
        <taxon>Bacillales</taxon>
        <taxon>Bacillaceae</taxon>
        <taxon>Peribacillus</taxon>
    </lineage>
</organism>
<dbReference type="Proteomes" id="UP000234748">
    <property type="component" value="Unassembled WGS sequence"/>
</dbReference>
<dbReference type="AlphaFoldDB" id="A0A2N5M240"/>
<dbReference type="RefSeq" id="WP_101645008.1">
    <property type="nucleotide sequence ID" value="NZ_PGUY01000062.1"/>
</dbReference>